<comment type="caution">
    <text evidence="4">The sequence shown here is derived from an EMBL/GenBank/DDBJ whole genome shotgun (WGS) entry which is preliminary data.</text>
</comment>
<name>A0A8H4PXG5_9HYPO</name>
<dbReference type="PANTHER" id="PTHR11207:SF0">
    <property type="entry name" value="RIBONUCLEASE 3"/>
    <property type="match status" value="1"/>
</dbReference>
<organism evidence="4 5">
    <name type="scientific">Ophiocordyceps sinensis</name>
    <dbReference type="NCBI Taxonomy" id="72228"/>
    <lineage>
        <taxon>Eukaryota</taxon>
        <taxon>Fungi</taxon>
        <taxon>Dikarya</taxon>
        <taxon>Ascomycota</taxon>
        <taxon>Pezizomycotina</taxon>
        <taxon>Sordariomycetes</taxon>
        <taxon>Hypocreomycetidae</taxon>
        <taxon>Hypocreales</taxon>
        <taxon>Ophiocordycipitaceae</taxon>
        <taxon>Ophiocordyceps</taxon>
    </lineage>
</organism>
<evidence type="ECO:0000259" key="3">
    <source>
        <dbReference type="PROSITE" id="PS50142"/>
    </source>
</evidence>
<proteinExistence type="predicted"/>
<evidence type="ECO:0000313" key="4">
    <source>
        <dbReference type="EMBL" id="KAF4512307.1"/>
    </source>
</evidence>
<dbReference type="GO" id="GO:0034475">
    <property type="term" value="P:U4 snRNA 3'-end processing"/>
    <property type="evidence" value="ECO:0007669"/>
    <property type="project" value="TreeGrafter"/>
</dbReference>
<dbReference type="SUPFAM" id="SSF69065">
    <property type="entry name" value="RNase III domain-like"/>
    <property type="match status" value="1"/>
</dbReference>
<dbReference type="OrthoDB" id="2392202at2759"/>
<dbReference type="GO" id="GO:0003723">
    <property type="term" value="F:RNA binding"/>
    <property type="evidence" value="ECO:0007669"/>
    <property type="project" value="UniProtKB-KW"/>
</dbReference>
<evidence type="ECO:0000256" key="2">
    <source>
        <dbReference type="SAM" id="MobiDB-lite"/>
    </source>
</evidence>
<dbReference type="EMBL" id="JAAVMX010000002">
    <property type="protein sequence ID" value="KAF4512307.1"/>
    <property type="molecule type" value="Genomic_DNA"/>
</dbReference>
<dbReference type="Pfam" id="PF00636">
    <property type="entry name" value="Ribonuclease_3"/>
    <property type="match status" value="1"/>
</dbReference>
<dbReference type="AlphaFoldDB" id="A0A8H4PXG5"/>
<feature type="compositionally biased region" description="Polar residues" evidence="2">
    <location>
        <begin position="77"/>
        <end position="94"/>
    </location>
</feature>
<keyword evidence="1" id="KW-0694">RNA-binding</keyword>
<dbReference type="Gene3D" id="1.10.1520.10">
    <property type="entry name" value="Ribonuclease III domain"/>
    <property type="match status" value="1"/>
</dbReference>
<dbReference type="SUPFAM" id="SSF54768">
    <property type="entry name" value="dsRNA-binding domain-like"/>
    <property type="match status" value="1"/>
</dbReference>
<dbReference type="GO" id="GO:0004525">
    <property type="term" value="F:ribonuclease III activity"/>
    <property type="evidence" value="ECO:0007669"/>
    <property type="project" value="InterPro"/>
</dbReference>
<dbReference type="GO" id="GO:0006364">
    <property type="term" value="P:rRNA processing"/>
    <property type="evidence" value="ECO:0007669"/>
    <property type="project" value="TreeGrafter"/>
</dbReference>
<dbReference type="PANTHER" id="PTHR11207">
    <property type="entry name" value="RIBONUCLEASE III"/>
    <property type="match status" value="1"/>
</dbReference>
<feature type="domain" description="RNase III" evidence="3">
    <location>
        <begin position="114"/>
        <end position="247"/>
    </location>
</feature>
<accession>A0A8H4PXG5</accession>
<evidence type="ECO:0000256" key="1">
    <source>
        <dbReference type="ARBA" id="ARBA00022884"/>
    </source>
</evidence>
<evidence type="ECO:0000313" key="5">
    <source>
        <dbReference type="Proteomes" id="UP000557566"/>
    </source>
</evidence>
<dbReference type="GO" id="GO:0005654">
    <property type="term" value="C:nucleoplasm"/>
    <property type="evidence" value="ECO:0007669"/>
    <property type="project" value="TreeGrafter"/>
</dbReference>
<feature type="region of interest" description="Disordered" evidence="2">
    <location>
        <begin position="29"/>
        <end position="97"/>
    </location>
</feature>
<gene>
    <name evidence="4" type="ORF">G6O67_001466</name>
</gene>
<dbReference type="CDD" id="cd00593">
    <property type="entry name" value="RIBOc"/>
    <property type="match status" value="1"/>
</dbReference>
<dbReference type="InterPro" id="IPR000999">
    <property type="entry name" value="RNase_III_dom"/>
</dbReference>
<dbReference type="Proteomes" id="UP000557566">
    <property type="component" value="Unassembled WGS sequence"/>
</dbReference>
<sequence>MNQLLSLGTTKIHLPSIIGNLPHILKTTTFRSTPGRHSRLASTSGRTRMPKRPASSLEAGEGPGRADAQNKRKRSSKSSFQETATPAGDTSTTRGRAAVGMSLPSPVAVTPWTSSEISSELPPLPKILDPELEEVAFTHPGFGLVQNYERLEWLGDAYIELIASSLIFQTFRREPSGRCSQLREILTRNTTLAQYFRRYNMHLRARLPVELVNAAEMGRGRSSDKDRLKTQGDMFEAFVAAVVISDPQYGLNDIACWLKALWGHTIRDKILENERFLSDTQPSNIKPGYLAPGSGDLNAKDKLRAIVGAKGVTIRYEDIHGDCKHSELGLPLFTVGAYLDGWGEMNKLLGTGTALQKKEAGHKAAIMALGNKKLMKTYEAKKAAFQEALHNDAETAEWGIGRG</sequence>
<dbReference type="PROSITE" id="PS00517">
    <property type="entry name" value="RNASE_3_1"/>
    <property type="match status" value="1"/>
</dbReference>
<reference evidence="4 5" key="1">
    <citation type="journal article" date="2020" name="Genome Biol. Evol.">
        <title>A new high-quality draft genome assembly of the Chinese cordyceps Ophiocordyceps sinensis.</title>
        <authorList>
            <person name="Shu R."/>
            <person name="Zhang J."/>
            <person name="Meng Q."/>
            <person name="Zhang H."/>
            <person name="Zhou G."/>
            <person name="Li M."/>
            <person name="Wu P."/>
            <person name="Zhao Y."/>
            <person name="Chen C."/>
            <person name="Qin Q."/>
        </authorList>
    </citation>
    <scope>NUCLEOTIDE SEQUENCE [LARGE SCALE GENOMIC DNA]</scope>
    <source>
        <strain evidence="4 5">IOZ07</strain>
    </source>
</reference>
<dbReference type="InterPro" id="IPR036389">
    <property type="entry name" value="RNase_III_sf"/>
</dbReference>
<keyword evidence="5" id="KW-1185">Reference proteome</keyword>
<dbReference type="SMART" id="SM00535">
    <property type="entry name" value="RIBOc"/>
    <property type="match status" value="1"/>
</dbReference>
<dbReference type="PROSITE" id="PS50142">
    <property type="entry name" value="RNASE_3_2"/>
    <property type="match status" value="1"/>
</dbReference>
<dbReference type="GO" id="GO:0006369">
    <property type="term" value="P:termination of RNA polymerase II transcription"/>
    <property type="evidence" value="ECO:0007669"/>
    <property type="project" value="TreeGrafter"/>
</dbReference>
<dbReference type="Gene3D" id="3.30.160.20">
    <property type="match status" value="1"/>
</dbReference>
<protein>
    <recommendedName>
        <fullName evidence="3">RNase III domain-containing protein</fullName>
    </recommendedName>
</protein>